<dbReference type="RefSeq" id="WP_162356446.1">
    <property type="nucleotide sequence ID" value="NZ_CP048209.1"/>
</dbReference>
<dbReference type="Proteomes" id="UP000476064">
    <property type="component" value="Chromosome"/>
</dbReference>
<dbReference type="InterPro" id="IPR005496">
    <property type="entry name" value="Integral_membrane_TerC"/>
</dbReference>
<keyword evidence="4 6" id="KW-1133">Transmembrane helix</keyword>
<evidence type="ECO:0000313" key="8">
    <source>
        <dbReference type="Proteomes" id="UP000476064"/>
    </source>
</evidence>
<keyword evidence="8" id="KW-1185">Reference proteome</keyword>
<dbReference type="PANTHER" id="PTHR30238:SF4">
    <property type="entry name" value="SLL1022 PROTEIN"/>
    <property type="match status" value="1"/>
</dbReference>
<reference evidence="7 8" key="1">
    <citation type="submission" date="2020-01" db="EMBL/GenBank/DDBJ databases">
        <title>Paenibacillus sp. nov., isolated from tomato rhizosphere.</title>
        <authorList>
            <person name="Weon H.-Y."/>
            <person name="Lee S.A."/>
        </authorList>
    </citation>
    <scope>NUCLEOTIDE SEQUENCE [LARGE SCALE GENOMIC DNA]</scope>
    <source>
        <strain evidence="7 8">12200R-189</strain>
    </source>
</reference>
<keyword evidence="3 6" id="KW-0812">Transmembrane</keyword>
<dbReference type="InterPro" id="IPR022301">
    <property type="entry name" value="Integral_membrane_YjbE"/>
</dbReference>
<organism evidence="7 8">
    <name type="scientific">Paenibacillus lycopersici</name>
    <dbReference type="NCBI Taxonomy" id="2704462"/>
    <lineage>
        <taxon>Bacteria</taxon>
        <taxon>Bacillati</taxon>
        <taxon>Bacillota</taxon>
        <taxon>Bacilli</taxon>
        <taxon>Bacillales</taxon>
        <taxon>Paenibacillaceae</taxon>
        <taxon>Paenibacillus</taxon>
    </lineage>
</organism>
<feature type="transmembrane region" description="Helical" evidence="6">
    <location>
        <begin position="196"/>
        <end position="214"/>
    </location>
</feature>
<evidence type="ECO:0000313" key="7">
    <source>
        <dbReference type="EMBL" id="QHT60320.1"/>
    </source>
</evidence>
<sequence length="234" mass="25390">MELFSLEFVTALLTIVFIDLVLAGDNAIVIGLAARKLPREQQKKAIIWGTVGAVAIRAVATVLVVYLLKVPWLMVAGGVLLLWIAYKLLVDTDAHDDIQAGNTLWQSVRTIVIADAAMGVDNVIAVAGAGHGSILLVVLGLLISIPIVVWGSTLFIKLIGRFPWIVYVGSGVIAYTAAKMITHEKQLEQVFNASPAFEWAFMILVVIAVIVFGLRHNLRRAKAAQQLDNGRDSR</sequence>
<feature type="transmembrane region" description="Helical" evidence="6">
    <location>
        <begin position="111"/>
        <end position="128"/>
    </location>
</feature>
<feature type="transmembrane region" description="Helical" evidence="6">
    <location>
        <begin position="72"/>
        <end position="90"/>
    </location>
</feature>
<gene>
    <name evidence="7" type="ORF">GXP70_10455</name>
</gene>
<comment type="similarity">
    <text evidence="2">Belongs to the TerC family.</text>
</comment>
<keyword evidence="5 6" id="KW-0472">Membrane</keyword>
<accession>A0A6C0G1A2</accession>
<dbReference type="AlphaFoldDB" id="A0A6C0G1A2"/>
<dbReference type="NCBIfam" id="TIGR03717">
    <property type="entry name" value="R_switched_YjbE"/>
    <property type="match status" value="1"/>
</dbReference>
<feature type="transmembrane region" description="Helical" evidence="6">
    <location>
        <begin position="45"/>
        <end position="66"/>
    </location>
</feature>
<name>A0A6C0G1A2_9BACL</name>
<dbReference type="KEGG" id="plyc:GXP70_10455"/>
<evidence type="ECO:0000256" key="6">
    <source>
        <dbReference type="SAM" id="Phobius"/>
    </source>
</evidence>
<protein>
    <submittedName>
        <fullName evidence="7">TerC family protein</fullName>
    </submittedName>
</protein>
<dbReference type="GO" id="GO:0016020">
    <property type="term" value="C:membrane"/>
    <property type="evidence" value="ECO:0007669"/>
    <property type="project" value="UniProtKB-SubCell"/>
</dbReference>
<proteinExistence type="inferred from homology"/>
<evidence type="ECO:0000256" key="3">
    <source>
        <dbReference type="ARBA" id="ARBA00022692"/>
    </source>
</evidence>
<dbReference type="EMBL" id="CP048209">
    <property type="protein sequence ID" value="QHT60320.1"/>
    <property type="molecule type" value="Genomic_DNA"/>
</dbReference>
<evidence type="ECO:0000256" key="5">
    <source>
        <dbReference type="ARBA" id="ARBA00023136"/>
    </source>
</evidence>
<dbReference type="PANTHER" id="PTHR30238">
    <property type="entry name" value="MEMBRANE BOUND PREDICTED REDOX MODULATOR"/>
    <property type="match status" value="1"/>
</dbReference>
<feature type="transmembrane region" description="Helical" evidence="6">
    <location>
        <begin position="134"/>
        <end position="155"/>
    </location>
</feature>
<feature type="transmembrane region" description="Helical" evidence="6">
    <location>
        <begin position="12"/>
        <end position="33"/>
    </location>
</feature>
<evidence type="ECO:0000256" key="2">
    <source>
        <dbReference type="ARBA" id="ARBA00007511"/>
    </source>
</evidence>
<evidence type="ECO:0000256" key="4">
    <source>
        <dbReference type="ARBA" id="ARBA00022989"/>
    </source>
</evidence>
<evidence type="ECO:0000256" key="1">
    <source>
        <dbReference type="ARBA" id="ARBA00004141"/>
    </source>
</evidence>
<feature type="transmembrane region" description="Helical" evidence="6">
    <location>
        <begin position="162"/>
        <end position="181"/>
    </location>
</feature>
<dbReference type="Pfam" id="PF03741">
    <property type="entry name" value="TerC"/>
    <property type="match status" value="1"/>
</dbReference>
<comment type="subcellular location">
    <subcellularLocation>
        <location evidence="1">Membrane</location>
        <topology evidence="1">Multi-pass membrane protein</topology>
    </subcellularLocation>
</comment>